<evidence type="ECO:0000313" key="1">
    <source>
        <dbReference type="EMBL" id="KAG7528688.1"/>
    </source>
</evidence>
<protein>
    <submittedName>
        <fullName evidence="1">Uncharacterized protein</fullName>
    </submittedName>
</protein>
<name>A0A8K0JFZ8_9TREE</name>
<comment type="caution">
    <text evidence="1">The sequence shown here is derived from an EMBL/GenBank/DDBJ whole genome shotgun (WGS) entry which is preliminary data.</text>
</comment>
<dbReference type="AlphaFoldDB" id="A0A8K0JFZ8"/>
<sequence>MADKLLIKLEKQWGKIKSQWNKVDSLHRIVTNVIQHGEDIGALKAENTLLKDENKKKEPKIQQSLECLRIINDWVYFYISHRCLL</sequence>
<accession>A0A8K0JFZ8</accession>
<gene>
    <name evidence="1" type="ORF">FFLO_05983</name>
</gene>
<dbReference type="Proteomes" id="UP000812966">
    <property type="component" value="Unassembled WGS sequence"/>
</dbReference>
<evidence type="ECO:0000313" key="2">
    <source>
        <dbReference type="Proteomes" id="UP000812966"/>
    </source>
</evidence>
<reference evidence="1" key="1">
    <citation type="submission" date="2020-04" db="EMBL/GenBank/DDBJ databases">
        <title>Analysis of mating type loci in Filobasidium floriforme.</title>
        <authorList>
            <person name="Nowrousian M."/>
        </authorList>
    </citation>
    <scope>NUCLEOTIDE SEQUENCE</scope>
    <source>
        <strain evidence="1">CBS 6242</strain>
    </source>
</reference>
<proteinExistence type="predicted"/>
<keyword evidence="2" id="KW-1185">Reference proteome</keyword>
<dbReference type="EMBL" id="JABELV010000171">
    <property type="protein sequence ID" value="KAG7528688.1"/>
    <property type="molecule type" value="Genomic_DNA"/>
</dbReference>
<organism evidence="1 2">
    <name type="scientific">Filobasidium floriforme</name>
    <dbReference type="NCBI Taxonomy" id="5210"/>
    <lineage>
        <taxon>Eukaryota</taxon>
        <taxon>Fungi</taxon>
        <taxon>Dikarya</taxon>
        <taxon>Basidiomycota</taxon>
        <taxon>Agaricomycotina</taxon>
        <taxon>Tremellomycetes</taxon>
        <taxon>Filobasidiales</taxon>
        <taxon>Filobasidiaceae</taxon>
        <taxon>Filobasidium</taxon>
    </lineage>
</organism>